<comment type="similarity">
    <text evidence="1">Belongs to the short-chain dehydrogenases/reductases (SDR) family.</text>
</comment>
<evidence type="ECO:0000313" key="4">
    <source>
        <dbReference type="EMBL" id="ABC35174.1"/>
    </source>
</evidence>
<evidence type="ECO:0000313" key="5">
    <source>
        <dbReference type="Proteomes" id="UP000001930"/>
    </source>
</evidence>
<organism evidence="4 5">
    <name type="scientific">Burkholderia thailandensis (strain ATCC 700388 / DSM 13276 / CCUG 48851 / CIP 106301 / E264)</name>
    <dbReference type="NCBI Taxonomy" id="271848"/>
    <lineage>
        <taxon>Bacteria</taxon>
        <taxon>Pseudomonadati</taxon>
        <taxon>Pseudomonadota</taxon>
        <taxon>Betaproteobacteria</taxon>
        <taxon>Burkholderiales</taxon>
        <taxon>Burkholderiaceae</taxon>
        <taxon>Burkholderia</taxon>
        <taxon>pseudomallei group</taxon>
    </lineage>
</organism>
<dbReference type="PANTHER" id="PTHR48107:SF7">
    <property type="entry name" value="RE15974P"/>
    <property type="match status" value="1"/>
</dbReference>
<evidence type="ECO:0000256" key="1">
    <source>
        <dbReference type="ARBA" id="ARBA00006484"/>
    </source>
</evidence>
<evidence type="ECO:0000256" key="2">
    <source>
        <dbReference type="ARBA" id="ARBA00023002"/>
    </source>
</evidence>
<dbReference type="SMART" id="SM00822">
    <property type="entry name" value="PKS_KR"/>
    <property type="match status" value="1"/>
</dbReference>
<sequence length="269" mass="28422">MIIPPMEWPIIRLTHPFHRGHIMNATTDTRIALVTGASRGIGAAIARRLARDGFAVAVNYASSSAEADALVGELRASGAAALAVQADVARAGDVRRMFDAVEQQLGRVDVLVNNAGILKTGPLADATDDAFERIFDINVRGTFNTLREAAKRLADGGRVINFSTTTLALKLPGYGLYNATKGAVEALSHVFAKELRGRRVSVNVVAPGPVATALFLEGKTDEQIRGYAKMPPLERLGEPEDIAGVVSFLAGPDGGWVNAQVLRANGGLA</sequence>
<dbReference type="Pfam" id="PF13561">
    <property type="entry name" value="adh_short_C2"/>
    <property type="match status" value="1"/>
</dbReference>
<protein>
    <submittedName>
        <fullName evidence="4">Oxidoreductase, short chain dehydrogenase/reductase family</fullName>
    </submittedName>
</protein>
<dbReference type="Proteomes" id="UP000001930">
    <property type="component" value="Chromosome II"/>
</dbReference>
<dbReference type="EMBL" id="CP000085">
    <property type="protein sequence ID" value="ABC35174.1"/>
    <property type="molecule type" value="Genomic_DNA"/>
</dbReference>
<dbReference type="HOGENOM" id="CLU_010194_1_3_4"/>
<accession>Q2T647</accession>
<dbReference type="KEGG" id="bte:BTH_II1155"/>
<gene>
    <name evidence="4" type="ordered locus">BTH_II1155</name>
</gene>
<dbReference type="Gene3D" id="3.40.50.720">
    <property type="entry name" value="NAD(P)-binding Rossmann-like Domain"/>
    <property type="match status" value="1"/>
</dbReference>
<dbReference type="FunFam" id="3.40.50.720:FF:000084">
    <property type="entry name" value="Short-chain dehydrogenase reductase"/>
    <property type="match status" value="1"/>
</dbReference>
<dbReference type="PRINTS" id="PR00080">
    <property type="entry name" value="SDRFAMILY"/>
</dbReference>
<dbReference type="SUPFAM" id="SSF51735">
    <property type="entry name" value="NAD(P)-binding Rossmann-fold domains"/>
    <property type="match status" value="1"/>
</dbReference>
<dbReference type="InterPro" id="IPR002347">
    <property type="entry name" value="SDR_fam"/>
</dbReference>
<feature type="domain" description="Ketoreductase" evidence="3">
    <location>
        <begin position="30"/>
        <end position="213"/>
    </location>
</feature>
<proteinExistence type="inferred from homology"/>
<keyword evidence="2" id="KW-0560">Oxidoreductase</keyword>
<evidence type="ECO:0000259" key="3">
    <source>
        <dbReference type="SMART" id="SM00822"/>
    </source>
</evidence>
<dbReference type="AlphaFoldDB" id="Q2T647"/>
<reference evidence="4 5" key="1">
    <citation type="journal article" date="2005" name="BMC Genomics">
        <title>Bacterial genome adaptation to niches: divergence of the potential virulence genes in three Burkholderia species of different survival strategies.</title>
        <authorList>
            <person name="Kim H.S."/>
            <person name="Schell M.A."/>
            <person name="Yu Y."/>
            <person name="Ulrich R.L."/>
            <person name="Sarria S.H."/>
            <person name="Nierman W.C."/>
            <person name="DeShazer D."/>
        </authorList>
    </citation>
    <scope>NUCLEOTIDE SEQUENCE [LARGE SCALE GENOMIC DNA]</scope>
    <source>
        <strain evidence="5">ATCC 700388 / DSM 13276 / CCUG 48851 / CIP 106301 / E264</strain>
    </source>
</reference>
<dbReference type="GO" id="GO:0016614">
    <property type="term" value="F:oxidoreductase activity, acting on CH-OH group of donors"/>
    <property type="evidence" value="ECO:0007669"/>
    <property type="project" value="UniProtKB-ARBA"/>
</dbReference>
<dbReference type="InterPro" id="IPR036291">
    <property type="entry name" value="NAD(P)-bd_dom_sf"/>
</dbReference>
<dbReference type="PANTHER" id="PTHR48107">
    <property type="entry name" value="NADPH-DEPENDENT ALDEHYDE REDUCTASE-LIKE PROTEIN, CHLOROPLASTIC-RELATED"/>
    <property type="match status" value="1"/>
</dbReference>
<keyword evidence="5" id="KW-1185">Reference proteome</keyword>
<name>Q2T647_BURTA</name>
<dbReference type="PRINTS" id="PR00081">
    <property type="entry name" value="GDHRDH"/>
</dbReference>
<dbReference type="InterPro" id="IPR057326">
    <property type="entry name" value="KR_dom"/>
</dbReference>
<dbReference type="CDD" id="cd05362">
    <property type="entry name" value="THN_reductase-like_SDR_c"/>
    <property type="match status" value="1"/>
</dbReference>